<dbReference type="EMBL" id="SLWF01000011">
    <property type="protein sequence ID" value="TCN84614.1"/>
    <property type="molecule type" value="Genomic_DNA"/>
</dbReference>
<comment type="caution">
    <text evidence="4">The sequence shown here is derived from an EMBL/GenBank/DDBJ whole genome shotgun (WGS) entry which is preliminary data.</text>
</comment>
<organism evidence="4 5">
    <name type="scientific">Shewanella fodinae</name>
    <dbReference type="NCBI Taxonomy" id="552357"/>
    <lineage>
        <taxon>Bacteria</taxon>
        <taxon>Pseudomonadati</taxon>
        <taxon>Pseudomonadota</taxon>
        <taxon>Gammaproteobacteria</taxon>
        <taxon>Alteromonadales</taxon>
        <taxon>Shewanellaceae</taxon>
        <taxon>Shewanella</taxon>
    </lineage>
</organism>
<dbReference type="InterPro" id="IPR000182">
    <property type="entry name" value="GNAT_dom"/>
</dbReference>
<evidence type="ECO:0000256" key="2">
    <source>
        <dbReference type="ARBA" id="ARBA00023315"/>
    </source>
</evidence>
<evidence type="ECO:0000259" key="3">
    <source>
        <dbReference type="PROSITE" id="PS51186"/>
    </source>
</evidence>
<protein>
    <submittedName>
        <fullName evidence="4">Acetyltransferase (GNAT) family protein</fullName>
    </submittedName>
</protein>
<gene>
    <name evidence="4" type="ORF">EDC91_11128</name>
</gene>
<evidence type="ECO:0000256" key="1">
    <source>
        <dbReference type="ARBA" id="ARBA00022679"/>
    </source>
</evidence>
<proteinExistence type="predicted"/>
<dbReference type="GO" id="GO:0016747">
    <property type="term" value="F:acyltransferase activity, transferring groups other than amino-acyl groups"/>
    <property type="evidence" value="ECO:0007669"/>
    <property type="project" value="InterPro"/>
</dbReference>
<sequence>MDHTQGLVAFKVEVADYQQPRHAEAIVTLMQHYASEPTGGGAALPNAVVTNLVSTMARLDYVFSLLIFAGETPVALANCVLGFSTFKCAPLLNIHDLVVHSEWRGRGLSQLLLQAVEQQAIQRGCCKVTLEVLEGNTVARHAYLKAGFAPYQLRPETGSAMFWQKPLTLG</sequence>
<dbReference type="CDD" id="cd04301">
    <property type="entry name" value="NAT_SF"/>
    <property type="match status" value="1"/>
</dbReference>
<dbReference type="RefSeq" id="WP_242695248.1">
    <property type="nucleotide sequence ID" value="NZ_SLWF01000011.1"/>
</dbReference>
<name>A0A4R2FCF1_9GAMM</name>
<dbReference type="InterPro" id="IPR050680">
    <property type="entry name" value="YpeA/RimI_acetyltransf"/>
</dbReference>
<keyword evidence="2" id="KW-0012">Acyltransferase</keyword>
<evidence type="ECO:0000313" key="5">
    <source>
        <dbReference type="Proteomes" id="UP000294832"/>
    </source>
</evidence>
<dbReference type="PROSITE" id="PS51186">
    <property type="entry name" value="GNAT"/>
    <property type="match status" value="1"/>
</dbReference>
<dbReference type="Pfam" id="PF00583">
    <property type="entry name" value="Acetyltransf_1"/>
    <property type="match status" value="1"/>
</dbReference>
<dbReference type="AlphaFoldDB" id="A0A4R2FCF1"/>
<dbReference type="InterPro" id="IPR016181">
    <property type="entry name" value="Acyl_CoA_acyltransferase"/>
</dbReference>
<dbReference type="Gene3D" id="3.40.630.30">
    <property type="match status" value="1"/>
</dbReference>
<dbReference type="SUPFAM" id="SSF55729">
    <property type="entry name" value="Acyl-CoA N-acyltransferases (Nat)"/>
    <property type="match status" value="1"/>
</dbReference>
<dbReference type="Proteomes" id="UP000294832">
    <property type="component" value="Unassembled WGS sequence"/>
</dbReference>
<dbReference type="PANTHER" id="PTHR43420:SF44">
    <property type="entry name" value="ACETYLTRANSFERASE YPEA"/>
    <property type="match status" value="1"/>
</dbReference>
<reference evidence="4 5" key="1">
    <citation type="submission" date="2019-03" db="EMBL/GenBank/DDBJ databases">
        <title>Freshwater and sediment microbial communities from various areas in North America, analyzing microbe dynamics in response to fracking.</title>
        <authorList>
            <person name="Lamendella R."/>
        </authorList>
    </citation>
    <scope>NUCLEOTIDE SEQUENCE [LARGE SCALE GENOMIC DNA]</scope>
    <source>
        <strain evidence="4 5">74A</strain>
    </source>
</reference>
<keyword evidence="5" id="KW-1185">Reference proteome</keyword>
<accession>A0A4R2FCF1</accession>
<keyword evidence="1 4" id="KW-0808">Transferase</keyword>
<dbReference type="PANTHER" id="PTHR43420">
    <property type="entry name" value="ACETYLTRANSFERASE"/>
    <property type="match status" value="1"/>
</dbReference>
<feature type="domain" description="N-acetyltransferase" evidence="3">
    <location>
        <begin position="12"/>
        <end position="168"/>
    </location>
</feature>
<evidence type="ECO:0000313" key="4">
    <source>
        <dbReference type="EMBL" id="TCN84614.1"/>
    </source>
</evidence>